<sequence>MTTPDTPGPGGGGLHRLDRWMYRGGRPNRLARALNRLWAAVFAAGLLQRERLATLEVRGRRTGRLISFPVVVADHEGGRYLVAMLGAGTQWARNVRAAGGEATLRHGRREPVRLAEVPEPERAPILRRYLACSPGGRTHIPVEQDAPLAAFERVAARYPVFRIEPR</sequence>
<name>A0ABT0FX10_9ACTN</name>
<dbReference type="Proteomes" id="UP001317259">
    <property type="component" value="Unassembled WGS sequence"/>
</dbReference>
<accession>A0ABT0FX10</accession>
<gene>
    <name evidence="1" type="ORF">MF672_024225</name>
</gene>
<comment type="caution">
    <text evidence="1">The sequence shown here is derived from an EMBL/GenBank/DDBJ whole genome shotgun (WGS) entry which is preliminary data.</text>
</comment>
<evidence type="ECO:0000313" key="2">
    <source>
        <dbReference type="Proteomes" id="UP001317259"/>
    </source>
</evidence>
<keyword evidence="2" id="KW-1185">Reference proteome</keyword>
<dbReference type="InterPro" id="IPR004378">
    <property type="entry name" value="F420H2_quin_Rdtase"/>
</dbReference>
<dbReference type="RefSeq" id="WP_242378059.1">
    <property type="nucleotide sequence ID" value="NZ_JAKRKC020000001.1"/>
</dbReference>
<dbReference type="EMBL" id="JAKRKC020000001">
    <property type="protein sequence ID" value="MCK2216875.1"/>
    <property type="molecule type" value="Genomic_DNA"/>
</dbReference>
<evidence type="ECO:0000313" key="1">
    <source>
        <dbReference type="EMBL" id="MCK2216875.1"/>
    </source>
</evidence>
<protein>
    <submittedName>
        <fullName evidence="1">Nitroreductase/quinone reductase family protein</fullName>
    </submittedName>
</protein>
<dbReference type="Gene3D" id="2.30.110.10">
    <property type="entry name" value="Electron Transport, Fmn-binding Protein, Chain A"/>
    <property type="match status" value="1"/>
</dbReference>
<dbReference type="InterPro" id="IPR012349">
    <property type="entry name" value="Split_barrel_FMN-bd"/>
</dbReference>
<organism evidence="1 2">
    <name type="scientific">Actinomadura luzonensis</name>
    <dbReference type="NCBI Taxonomy" id="2805427"/>
    <lineage>
        <taxon>Bacteria</taxon>
        <taxon>Bacillati</taxon>
        <taxon>Actinomycetota</taxon>
        <taxon>Actinomycetes</taxon>
        <taxon>Streptosporangiales</taxon>
        <taxon>Thermomonosporaceae</taxon>
        <taxon>Actinomadura</taxon>
    </lineage>
</organism>
<proteinExistence type="predicted"/>
<reference evidence="1 2" key="1">
    <citation type="submission" date="2022-04" db="EMBL/GenBank/DDBJ databases">
        <title>Genome draft of Actinomadura sp. ATCC 31491.</title>
        <authorList>
            <person name="Shi X."/>
            <person name="Du Y."/>
        </authorList>
    </citation>
    <scope>NUCLEOTIDE SEQUENCE [LARGE SCALE GENOMIC DNA]</scope>
    <source>
        <strain evidence="1 2">ATCC 31491</strain>
    </source>
</reference>
<dbReference type="Pfam" id="PF04075">
    <property type="entry name" value="F420H2_quin_red"/>
    <property type="match status" value="1"/>
</dbReference>